<feature type="transmembrane region" description="Helical" evidence="7">
    <location>
        <begin position="6"/>
        <end position="27"/>
    </location>
</feature>
<keyword evidence="5 7" id="KW-0472">Membrane</keyword>
<dbReference type="Pfam" id="PF01679">
    <property type="entry name" value="Pmp3"/>
    <property type="match status" value="1"/>
</dbReference>
<evidence type="ECO:0000256" key="1">
    <source>
        <dbReference type="ARBA" id="ARBA00004370"/>
    </source>
</evidence>
<organism evidence="9 10">
    <name type="scientific">Zancudomyces culisetae</name>
    <name type="common">Gut fungus</name>
    <name type="synonym">Smittium culisetae</name>
    <dbReference type="NCBI Taxonomy" id="1213189"/>
    <lineage>
        <taxon>Eukaryota</taxon>
        <taxon>Fungi</taxon>
        <taxon>Fungi incertae sedis</taxon>
        <taxon>Zoopagomycota</taxon>
        <taxon>Kickxellomycotina</taxon>
        <taxon>Harpellomycetes</taxon>
        <taxon>Harpellales</taxon>
        <taxon>Legeriomycetaceae</taxon>
        <taxon>Zancudomyces</taxon>
    </lineage>
</organism>
<accession>A0A1R1PRA6</accession>
<reference evidence="9" key="2">
    <citation type="submission" date="2017-01" db="EMBL/GenBank/DDBJ databases">
        <authorList>
            <person name="Mah S.A."/>
            <person name="Swanson W.J."/>
            <person name="Moy G.W."/>
            <person name="Vacquier V.D."/>
        </authorList>
    </citation>
    <scope>NUCLEOTIDE SEQUENCE [LARGE SCALE GENOMIC DNA]</scope>
    <source>
        <strain evidence="9">COL-18-3</strain>
    </source>
</reference>
<name>A0A1R1PRA6_ZANCU</name>
<reference evidence="10" key="1">
    <citation type="submission" date="2017-01" db="EMBL/GenBank/DDBJ databases">
        <authorList>
            <person name="Wang Y."/>
            <person name="White M."/>
            <person name="Kvist S."/>
            <person name="Moncalvo J.-M."/>
        </authorList>
    </citation>
    <scope>NUCLEOTIDE SEQUENCE [LARGE SCALE GENOMIC DNA]</scope>
    <source>
        <strain evidence="10">COL-18-3</strain>
    </source>
</reference>
<evidence type="ECO:0000256" key="7">
    <source>
        <dbReference type="SAM" id="Phobius"/>
    </source>
</evidence>
<feature type="transmembrane region" description="Helical" evidence="7">
    <location>
        <begin position="34"/>
        <end position="55"/>
    </location>
</feature>
<dbReference type="EMBL" id="LSSK01000389">
    <property type="protein sequence ID" value="OMH83515.1"/>
    <property type="molecule type" value="Genomic_DNA"/>
</dbReference>
<protein>
    <recommendedName>
        <fullName evidence="11">Plasma membrane proteolipid 3</fullName>
    </recommendedName>
</protein>
<proteinExistence type="inferred from homology"/>
<dbReference type="PROSITE" id="PS01309">
    <property type="entry name" value="UPF0057"/>
    <property type="match status" value="1"/>
</dbReference>
<comment type="similarity">
    <text evidence="2">Belongs to the UPF0057 (PMP3) family.</text>
</comment>
<evidence type="ECO:0008006" key="11">
    <source>
        <dbReference type="Google" id="ProtNLM"/>
    </source>
</evidence>
<evidence type="ECO:0000256" key="6">
    <source>
        <dbReference type="SAM" id="MobiDB-lite"/>
    </source>
</evidence>
<evidence type="ECO:0000256" key="2">
    <source>
        <dbReference type="ARBA" id="ARBA00009530"/>
    </source>
</evidence>
<comment type="subcellular location">
    <subcellularLocation>
        <location evidence="1">Membrane</location>
    </subcellularLocation>
</comment>
<evidence type="ECO:0000313" key="9">
    <source>
        <dbReference type="EMBL" id="OMH83515.1"/>
    </source>
</evidence>
<dbReference type="GO" id="GO:0016020">
    <property type="term" value="C:membrane"/>
    <property type="evidence" value="ECO:0007669"/>
    <property type="project" value="UniProtKB-SubCell"/>
</dbReference>
<dbReference type="InterPro" id="IPR000612">
    <property type="entry name" value="PMP3"/>
</dbReference>
<feature type="compositionally biased region" description="Pro residues" evidence="6">
    <location>
        <begin position="112"/>
        <end position="130"/>
    </location>
</feature>
<sequence>MGAHDTNQFILILIALVIPPLAVYLEYNRCNGHVISNIFLTLIGFGVLGIFHAFFCIFNRKPAAPQIHPQYPLYAQYPPPPAATHTVVVVPPGQNYSSPLPQHTYNYYSPQATPPVGSPMPPPPAHNPYR</sequence>
<dbReference type="AlphaFoldDB" id="A0A1R1PRA6"/>
<evidence type="ECO:0000256" key="3">
    <source>
        <dbReference type="ARBA" id="ARBA00022692"/>
    </source>
</evidence>
<dbReference type="Proteomes" id="UP000188320">
    <property type="component" value="Unassembled WGS sequence"/>
</dbReference>
<evidence type="ECO:0000313" key="8">
    <source>
        <dbReference type="EMBL" id="OMH82926.1"/>
    </source>
</evidence>
<comment type="caution">
    <text evidence="9">The sequence shown here is derived from an EMBL/GenBank/DDBJ whole genome shotgun (WGS) entry which is preliminary data.</text>
</comment>
<evidence type="ECO:0000313" key="10">
    <source>
        <dbReference type="Proteomes" id="UP000188320"/>
    </source>
</evidence>
<dbReference type="EMBL" id="LSSK01000561">
    <property type="protein sequence ID" value="OMH82926.1"/>
    <property type="molecule type" value="Genomic_DNA"/>
</dbReference>
<feature type="region of interest" description="Disordered" evidence="6">
    <location>
        <begin position="108"/>
        <end position="130"/>
    </location>
</feature>
<evidence type="ECO:0000256" key="5">
    <source>
        <dbReference type="ARBA" id="ARBA00023136"/>
    </source>
</evidence>
<keyword evidence="4 7" id="KW-1133">Transmembrane helix</keyword>
<keyword evidence="3 7" id="KW-0812">Transmembrane</keyword>
<keyword evidence="10" id="KW-1185">Reference proteome</keyword>
<gene>
    <name evidence="9" type="ORF">AX774_g2987</name>
    <name evidence="8" type="ORF">AX774_g3572</name>
</gene>
<evidence type="ECO:0000256" key="4">
    <source>
        <dbReference type="ARBA" id="ARBA00022989"/>
    </source>
</evidence>